<reference evidence="2 3" key="1">
    <citation type="submission" date="2024-05" db="EMBL/GenBank/DDBJ databases">
        <title>A high-quality chromosomal-level genome assembly of Topmouth culter (Culter alburnus).</title>
        <authorList>
            <person name="Zhao H."/>
        </authorList>
    </citation>
    <scope>NUCLEOTIDE SEQUENCE [LARGE SCALE GENOMIC DNA]</scope>
    <source>
        <strain evidence="2">CATC2023</strain>
        <tissue evidence="2">Muscle</tissue>
    </source>
</reference>
<name>A0AAW2ATJ8_CULAL</name>
<evidence type="ECO:0000313" key="2">
    <source>
        <dbReference type="EMBL" id="KAK9977076.1"/>
    </source>
</evidence>
<proteinExistence type="predicted"/>
<feature type="compositionally biased region" description="Acidic residues" evidence="1">
    <location>
        <begin position="1"/>
        <end position="13"/>
    </location>
</feature>
<sequence>MAPEDEHEEDVAEVDGGGERGLEAVSGALWRDQQRCLPWRRYPLTMTICNRQ</sequence>
<protein>
    <submittedName>
        <fullName evidence="2">Uncharacterized protein</fullName>
    </submittedName>
</protein>
<comment type="caution">
    <text evidence="2">The sequence shown here is derived from an EMBL/GenBank/DDBJ whole genome shotgun (WGS) entry which is preliminary data.</text>
</comment>
<gene>
    <name evidence="2" type="ORF">ABG768_018897</name>
</gene>
<keyword evidence="3" id="KW-1185">Reference proteome</keyword>
<organism evidence="2 3">
    <name type="scientific">Culter alburnus</name>
    <name type="common">Topmouth culter</name>
    <dbReference type="NCBI Taxonomy" id="194366"/>
    <lineage>
        <taxon>Eukaryota</taxon>
        <taxon>Metazoa</taxon>
        <taxon>Chordata</taxon>
        <taxon>Craniata</taxon>
        <taxon>Vertebrata</taxon>
        <taxon>Euteleostomi</taxon>
        <taxon>Actinopterygii</taxon>
        <taxon>Neopterygii</taxon>
        <taxon>Teleostei</taxon>
        <taxon>Ostariophysi</taxon>
        <taxon>Cypriniformes</taxon>
        <taxon>Xenocyprididae</taxon>
        <taxon>Xenocypridinae</taxon>
        <taxon>Culter</taxon>
    </lineage>
</organism>
<feature type="non-terminal residue" evidence="2">
    <location>
        <position position="52"/>
    </location>
</feature>
<feature type="region of interest" description="Disordered" evidence="1">
    <location>
        <begin position="1"/>
        <end position="20"/>
    </location>
</feature>
<accession>A0AAW2ATJ8</accession>
<dbReference type="AlphaFoldDB" id="A0AAW2ATJ8"/>
<dbReference type="Proteomes" id="UP001479290">
    <property type="component" value="Unassembled WGS sequence"/>
</dbReference>
<evidence type="ECO:0000313" key="3">
    <source>
        <dbReference type="Proteomes" id="UP001479290"/>
    </source>
</evidence>
<dbReference type="EMBL" id="JAWDJR010000003">
    <property type="protein sequence ID" value="KAK9977076.1"/>
    <property type="molecule type" value="Genomic_DNA"/>
</dbReference>
<evidence type="ECO:0000256" key="1">
    <source>
        <dbReference type="SAM" id="MobiDB-lite"/>
    </source>
</evidence>